<name>A0A8S9KF49_BRACR</name>
<evidence type="ECO:0000259" key="2">
    <source>
        <dbReference type="Pfam" id="PF03732"/>
    </source>
</evidence>
<feature type="compositionally biased region" description="Low complexity" evidence="1">
    <location>
        <begin position="217"/>
        <end position="240"/>
    </location>
</feature>
<reference evidence="3" key="1">
    <citation type="submission" date="2019-12" db="EMBL/GenBank/DDBJ databases">
        <title>Genome sequencing and annotation of Brassica cretica.</title>
        <authorList>
            <person name="Studholme D.J."/>
            <person name="Sarris P.F."/>
        </authorList>
    </citation>
    <scope>NUCLEOTIDE SEQUENCE</scope>
    <source>
        <strain evidence="3">PFS-102/07</strain>
        <tissue evidence="3">Leaf</tissue>
    </source>
</reference>
<dbReference type="AlphaFoldDB" id="A0A8S9KF49"/>
<comment type="caution">
    <text evidence="3">The sequence shown here is derived from an EMBL/GenBank/DDBJ whole genome shotgun (WGS) entry which is preliminary data.</text>
</comment>
<feature type="compositionally biased region" description="Low complexity" evidence="1">
    <location>
        <begin position="166"/>
        <end position="204"/>
    </location>
</feature>
<gene>
    <name evidence="3" type="ORF">F2Q70_00043640</name>
</gene>
<evidence type="ECO:0000256" key="1">
    <source>
        <dbReference type="SAM" id="MobiDB-lite"/>
    </source>
</evidence>
<dbReference type="Pfam" id="PF03732">
    <property type="entry name" value="Retrotrans_gag"/>
    <property type="match status" value="1"/>
</dbReference>
<sequence length="524" mass="59456">MLRDEEGRTRNSTGQLINAEGAVIPDLIDVAETKDFDLNHECEQNEVSVDHIICKIFPYSLSGDAFSWFSQLQRRSLTCWEDIKTAFLNKFLYEATTIRHKEFDDMLDKMIKGHEKELMSSFSQMLGIVYTEPNEESETMNAQIEKPNIEVQWTDEFARREEADISDTTSTSTDGTTSTSTDGTTSTSTDNRTSTSTDGKTSTSNDGKTSTSTDGMTSTLADGTTSTSTDGTTSTSTNGTTSLLIDNIEKEITMEDFLDLDEFLELELEEFLELEEWLEDMDQNLKKKLDDDQNTSRGDLETSPKATIDSIDLHPLESIDRHPLLDEPHGFIVEMEPIEERVHESEASHNADSEHLKPLICAEEAAGHHKRVKRIHDPVKIVVPCVVFEAESPIPPDRSMQFSSYIEVLDDHQHVEASQRGLRCRDEVDKGRTEAASVDTDQIPSNDTINRHRSTLPLHHRFTLDAYQSRKRYHHAIRQVWGKKRRNWKKRKRIKDGPQVSLIPRFSDGVRNPECAADASYNHL</sequence>
<dbReference type="EMBL" id="QGKY02000164">
    <property type="protein sequence ID" value="KAF2592108.1"/>
    <property type="molecule type" value="Genomic_DNA"/>
</dbReference>
<organism evidence="3">
    <name type="scientific">Brassica cretica</name>
    <name type="common">Mustard</name>
    <dbReference type="NCBI Taxonomy" id="69181"/>
    <lineage>
        <taxon>Eukaryota</taxon>
        <taxon>Viridiplantae</taxon>
        <taxon>Streptophyta</taxon>
        <taxon>Embryophyta</taxon>
        <taxon>Tracheophyta</taxon>
        <taxon>Spermatophyta</taxon>
        <taxon>Magnoliopsida</taxon>
        <taxon>eudicotyledons</taxon>
        <taxon>Gunneridae</taxon>
        <taxon>Pentapetalae</taxon>
        <taxon>rosids</taxon>
        <taxon>malvids</taxon>
        <taxon>Brassicales</taxon>
        <taxon>Brassicaceae</taxon>
        <taxon>Brassiceae</taxon>
        <taxon>Brassica</taxon>
    </lineage>
</organism>
<evidence type="ECO:0000313" key="3">
    <source>
        <dbReference type="EMBL" id="KAF2592108.1"/>
    </source>
</evidence>
<accession>A0A8S9KF49</accession>
<protein>
    <recommendedName>
        <fullName evidence="2">Retrotransposon gag domain-containing protein</fullName>
    </recommendedName>
</protein>
<proteinExistence type="predicted"/>
<dbReference type="InterPro" id="IPR005162">
    <property type="entry name" value="Retrotrans_gag_dom"/>
</dbReference>
<feature type="region of interest" description="Disordered" evidence="1">
    <location>
        <begin position="162"/>
        <end position="240"/>
    </location>
</feature>
<feature type="domain" description="Retrotransposon gag" evidence="2">
    <location>
        <begin position="55"/>
        <end position="97"/>
    </location>
</feature>
<feature type="compositionally biased region" description="Polar residues" evidence="1">
    <location>
        <begin position="205"/>
        <end position="216"/>
    </location>
</feature>